<proteinExistence type="predicted"/>
<dbReference type="EMBL" id="VSSQ01082955">
    <property type="protein sequence ID" value="MPN31437.1"/>
    <property type="molecule type" value="Genomic_DNA"/>
</dbReference>
<gene>
    <name evidence="2" type="ORF">SDC9_178911</name>
</gene>
<evidence type="ECO:0000313" key="2">
    <source>
        <dbReference type="EMBL" id="MPN31437.1"/>
    </source>
</evidence>
<sequence length="131" mass="14785">MLGEYGIGRGRNVKQQDEEQRPEDRFPCFMYGRGCVITNQHMRQRSGTHGQTENQGQKIDPLDILLRLRLAGKGLRMMNRFATPLELGKHRCLPACLGLLRVVRQLPALALEGHNVTHLRVTGLELVDLCG</sequence>
<reference evidence="2" key="1">
    <citation type="submission" date="2019-08" db="EMBL/GenBank/DDBJ databases">
        <authorList>
            <person name="Kucharzyk K."/>
            <person name="Murdoch R.W."/>
            <person name="Higgins S."/>
            <person name="Loffler F."/>
        </authorList>
    </citation>
    <scope>NUCLEOTIDE SEQUENCE</scope>
</reference>
<comment type="caution">
    <text evidence="2">The sequence shown here is derived from an EMBL/GenBank/DDBJ whole genome shotgun (WGS) entry which is preliminary data.</text>
</comment>
<organism evidence="2">
    <name type="scientific">bioreactor metagenome</name>
    <dbReference type="NCBI Taxonomy" id="1076179"/>
    <lineage>
        <taxon>unclassified sequences</taxon>
        <taxon>metagenomes</taxon>
        <taxon>ecological metagenomes</taxon>
    </lineage>
</organism>
<protein>
    <submittedName>
        <fullName evidence="2">Uncharacterized protein</fullName>
    </submittedName>
</protein>
<accession>A0A645GXI6</accession>
<evidence type="ECO:0000256" key="1">
    <source>
        <dbReference type="SAM" id="MobiDB-lite"/>
    </source>
</evidence>
<name>A0A645GXI6_9ZZZZ</name>
<dbReference type="AlphaFoldDB" id="A0A645GXI6"/>
<feature type="region of interest" description="Disordered" evidence="1">
    <location>
        <begin position="1"/>
        <end position="21"/>
    </location>
</feature>